<evidence type="ECO:0000313" key="5">
    <source>
        <dbReference type="EMBL" id="CAG8609650.1"/>
    </source>
</evidence>
<dbReference type="PROSITE" id="PS50005">
    <property type="entry name" value="TPR"/>
    <property type="match status" value="1"/>
</dbReference>
<dbReference type="SUPFAM" id="SSF48452">
    <property type="entry name" value="TPR-like"/>
    <property type="match status" value="2"/>
</dbReference>
<evidence type="ECO:0000313" key="6">
    <source>
        <dbReference type="Proteomes" id="UP000789570"/>
    </source>
</evidence>
<keyword evidence="1" id="KW-0677">Repeat</keyword>
<dbReference type="SUPFAM" id="SSF57850">
    <property type="entry name" value="RING/U-box"/>
    <property type="match status" value="1"/>
</dbReference>
<sequence>MKGSSSQSESTDTAPSSLNDISKTETNDILLKLEEDGYITPDEKVEELIRNITEPKFLNAIKLLFENHQNKFSSQTLVDSLRNLANPSLFDQHSKEIEIKLELHLRTLLAALEQICFSQIVICKEVRDIVHNSLTKFAEIHRKNIQFIEEGLDSLKPKFNQSNQNIDDENKCIKRHNYNIDFLLLHLHDTLHSLRDDETWFQEILGRTKDLLKTGLNITPGITSIVSLGVVLPNDNGPNLSMLTQVRQGISFKYPVATYYVDWRIMLIIQHNLFIWSESDEKIIDRKFGERILMEYLWSYSEREWNNIVEKSILDSQTKFDEESSKFVKTLKNIGSFLNDLSGNEPQTLPDMLWFGVLDLAQDLIQKSTQPVIYGLCYYLAIESLNKAPNSFIQFKAIEILLCLQNINESFSMIELDFDEYAQKLYENDSIDSLESFQNLLAFVKEKCQEDLIMLNNDIKKGTEKCFDQNTYFKQEQILNSFNIIDIIADEMSCSISHEPESQLCILKCQHLISLNNLNKLKQNECPICQEKIENNDIRSLLQNSIYKNLYLRLLDTGRVLPSNGSDKNDSDNSEVEQILSTKKKYIKTFKLNSKILQPKKQRPVYRNVIKELTEKNYEIAISKCQEYVNVYHKSYTMKCILAYAYRCLDNYDQALSNLKDAIKLKESNSLAYFIRGEILFRQGYYEYAIQMLEKSKNHNNKSNNLNILLGNSYYSKAENLTYDKEDFYDKALKSYILALQKDSKNYLCLKYCAHIYKIQEKYLEALEMLEKILKLHQDDSLILCYTGEILNYLGKYNDSISYYTRAYHIDSENTHFLIKKAITHYELRDYENALSVLDELIQLDSSYSLAHYYKGLVYFALGNNDKTKIEVKRCISLFNSGDNLAKFLLNYLNCLFDKSLIGGNILNNYLMQEYSNTRIWSFLSEYFEISDNDFIVLGIINKFHKLMYKEKCVYFISNLANLNDEFHRFKMIDSNSLSGQVLSFNDEVIPIILPKLGSSRFISCYVTWKINVEKLLSKDCYVEFIVKTIDIYSSRIRCHKLTNENLSELVGLGWVEYSLPFKVNKWVQPSINVKDNSIIMQIDYVRLTTYRKDTIYIPKIVDPLQIFKLHPNVPKVFNDKYFSKMEMEEYIELKDVIG</sequence>
<feature type="region of interest" description="Disordered" evidence="4">
    <location>
        <begin position="1"/>
        <end position="20"/>
    </location>
</feature>
<dbReference type="Gene3D" id="3.30.40.10">
    <property type="entry name" value="Zinc/RING finger domain, C3HC4 (zinc finger)"/>
    <property type="match status" value="1"/>
</dbReference>
<evidence type="ECO:0000256" key="3">
    <source>
        <dbReference type="PROSITE-ProRule" id="PRU00339"/>
    </source>
</evidence>
<dbReference type="Pfam" id="PF13432">
    <property type="entry name" value="TPR_16"/>
    <property type="match status" value="2"/>
</dbReference>
<dbReference type="InterPro" id="IPR050498">
    <property type="entry name" value="Ycf3"/>
</dbReference>
<keyword evidence="2 3" id="KW-0802">TPR repeat</keyword>
<dbReference type="PANTHER" id="PTHR44858:SF1">
    <property type="entry name" value="UDP-N-ACETYLGLUCOSAMINE--PEPTIDE N-ACETYLGLUCOSAMINYLTRANSFERASE SPINDLY-RELATED"/>
    <property type="match status" value="1"/>
</dbReference>
<dbReference type="OrthoDB" id="2384430at2759"/>
<accession>A0A9N9CN75</accession>
<dbReference type="SMART" id="SM00028">
    <property type="entry name" value="TPR"/>
    <property type="match status" value="7"/>
</dbReference>
<reference evidence="5" key="1">
    <citation type="submission" date="2021-06" db="EMBL/GenBank/DDBJ databases">
        <authorList>
            <person name="Kallberg Y."/>
            <person name="Tangrot J."/>
            <person name="Rosling A."/>
        </authorList>
    </citation>
    <scope>NUCLEOTIDE SEQUENCE</scope>
    <source>
        <strain evidence="5">UK204</strain>
    </source>
</reference>
<dbReference type="Gene3D" id="1.25.40.10">
    <property type="entry name" value="Tetratricopeptide repeat domain"/>
    <property type="match status" value="3"/>
</dbReference>
<dbReference type="EMBL" id="CAJVPQ010002826">
    <property type="protein sequence ID" value="CAG8609650.1"/>
    <property type="molecule type" value="Genomic_DNA"/>
</dbReference>
<organism evidence="5 6">
    <name type="scientific">Funneliformis caledonium</name>
    <dbReference type="NCBI Taxonomy" id="1117310"/>
    <lineage>
        <taxon>Eukaryota</taxon>
        <taxon>Fungi</taxon>
        <taxon>Fungi incertae sedis</taxon>
        <taxon>Mucoromycota</taxon>
        <taxon>Glomeromycotina</taxon>
        <taxon>Glomeromycetes</taxon>
        <taxon>Glomerales</taxon>
        <taxon>Glomeraceae</taxon>
        <taxon>Funneliformis</taxon>
    </lineage>
</organism>
<gene>
    <name evidence="5" type="ORF">FCALED_LOCUS9006</name>
</gene>
<evidence type="ECO:0000256" key="2">
    <source>
        <dbReference type="ARBA" id="ARBA00022803"/>
    </source>
</evidence>
<dbReference type="InterPro" id="IPR011990">
    <property type="entry name" value="TPR-like_helical_dom_sf"/>
</dbReference>
<feature type="repeat" description="TPR" evidence="3">
    <location>
        <begin position="636"/>
        <end position="669"/>
    </location>
</feature>
<evidence type="ECO:0000256" key="1">
    <source>
        <dbReference type="ARBA" id="ARBA00022737"/>
    </source>
</evidence>
<name>A0A9N9CN75_9GLOM</name>
<dbReference type="InterPro" id="IPR019734">
    <property type="entry name" value="TPR_rpt"/>
</dbReference>
<dbReference type="PANTHER" id="PTHR44858">
    <property type="entry name" value="TETRATRICOPEPTIDE REPEAT PROTEIN 6"/>
    <property type="match status" value="1"/>
</dbReference>
<proteinExistence type="predicted"/>
<keyword evidence="6" id="KW-1185">Reference proteome</keyword>
<dbReference type="Proteomes" id="UP000789570">
    <property type="component" value="Unassembled WGS sequence"/>
</dbReference>
<evidence type="ECO:0000256" key="4">
    <source>
        <dbReference type="SAM" id="MobiDB-lite"/>
    </source>
</evidence>
<dbReference type="InterPro" id="IPR013083">
    <property type="entry name" value="Znf_RING/FYVE/PHD"/>
</dbReference>
<protein>
    <submittedName>
        <fullName evidence="5">17077_t:CDS:1</fullName>
    </submittedName>
</protein>
<dbReference type="AlphaFoldDB" id="A0A9N9CN75"/>
<comment type="caution">
    <text evidence="5">The sequence shown here is derived from an EMBL/GenBank/DDBJ whole genome shotgun (WGS) entry which is preliminary data.</text>
</comment>